<sequence length="58" mass="6726">MVVEPFDTNIHNQKTAKLDEDANSQDDIEDLDEKAQPKKKRKFARGKLNEKGKKVEKK</sequence>
<organism evidence="1 2">
    <name type="scientific">Cetraspora pellucida</name>
    <dbReference type="NCBI Taxonomy" id="1433469"/>
    <lineage>
        <taxon>Eukaryota</taxon>
        <taxon>Fungi</taxon>
        <taxon>Fungi incertae sedis</taxon>
        <taxon>Mucoromycota</taxon>
        <taxon>Glomeromycotina</taxon>
        <taxon>Glomeromycetes</taxon>
        <taxon>Diversisporales</taxon>
        <taxon>Gigasporaceae</taxon>
        <taxon>Cetraspora</taxon>
    </lineage>
</organism>
<accession>A0ACA9KL79</accession>
<comment type="caution">
    <text evidence="1">The sequence shown here is derived from an EMBL/GenBank/DDBJ whole genome shotgun (WGS) entry which is preliminary data.</text>
</comment>
<proteinExistence type="predicted"/>
<dbReference type="EMBL" id="CAJVPW010001166">
    <property type="protein sequence ID" value="CAG8476842.1"/>
    <property type="molecule type" value="Genomic_DNA"/>
</dbReference>
<keyword evidence="2" id="KW-1185">Reference proteome</keyword>
<gene>
    <name evidence="1" type="ORF">SPELUC_LOCUS1947</name>
</gene>
<evidence type="ECO:0000313" key="2">
    <source>
        <dbReference type="Proteomes" id="UP000789366"/>
    </source>
</evidence>
<protein>
    <submittedName>
        <fullName evidence="1">2182_t:CDS:1</fullName>
    </submittedName>
</protein>
<evidence type="ECO:0000313" key="1">
    <source>
        <dbReference type="EMBL" id="CAG8476842.1"/>
    </source>
</evidence>
<name>A0ACA9KL79_9GLOM</name>
<reference evidence="1" key="1">
    <citation type="submission" date="2021-06" db="EMBL/GenBank/DDBJ databases">
        <authorList>
            <person name="Kallberg Y."/>
            <person name="Tangrot J."/>
            <person name="Rosling A."/>
        </authorList>
    </citation>
    <scope>NUCLEOTIDE SEQUENCE</scope>
    <source>
        <strain evidence="1">28 12/20/2015</strain>
    </source>
</reference>
<dbReference type="Proteomes" id="UP000789366">
    <property type="component" value="Unassembled WGS sequence"/>
</dbReference>